<dbReference type="OrthoDB" id="5420855at2"/>
<keyword evidence="1" id="KW-1133">Transmembrane helix</keyword>
<dbReference type="KEGG" id="dalk:DSCA_12710"/>
<dbReference type="AlphaFoldDB" id="A0A5K7YKJ8"/>
<evidence type="ECO:0000256" key="1">
    <source>
        <dbReference type="SAM" id="Phobius"/>
    </source>
</evidence>
<keyword evidence="1" id="KW-0472">Membrane</keyword>
<evidence type="ECO:0000313" key="3">
    <source>
        <dbReference type="Proteomes" id="UP000427906"/>
    </source>
</evidence>
<proteinExistence type="predicted"/>
<keyword evidence="3" id="KW-1185">Reference proteome</keyword>
<gene>
    <name evidence="2" type="ORF">DSCA_12710</name>
</gene>
<reference evidence="2 3" key="1">
    <citation type="submission" date="2019-11" db="EMBL/GenBank/DDBJ databases">
        <title>Comparative genomics of hydrocarbon-degrading Desulfosarcina strains.</title>
        <authorList>
            <person name="Watanabe M."/>
            <person name="Kojima H."/>
            <person name="Fukui M."/>
        </authorList>
    </citation>
    <scope>NUCLEOTIDE SEQUENCE [LARGE SCALE GENOMIC DNA]</scope>
    <source>
        <strain evidence="2 3">PL12</strain>
    </source>
</reference>
<keyword evidence="1" id="KW-0812">Transmembrane</keyword>
<dbReference type="EMBL" id="AP021874">
    <property type="protein sequence ID" value="BBO67341.1"/>
    <property type="molecule type" value="Genomic_DNA"/>
</dbReference>
<evidence type="ECO:0000313" key="2">
    <source>
        <dbReference type="EMBL" id="BBO67341.1"/>
    </source>
</evidence>
<protein>
    <submittedName>
        <fullName evidence="2">Uncharacterized protein</fullName>
    </submittedName>
</protein>
<feature type="transmembrane region" description="Helical" evidence="1">
    <location>
        <begin position="12"/>
        <end position="31"/>
    </location>
</feature>
<name>A0A5K7YKJ8_9BACT</name>
<sequence length="136" mass="15524">MNNFDEHKWPAVVFFLTCGLFFFGCVWYLWAGALDPDYYWQSSPGATAEFPDRVLEKNGRVIIAKNHGARAGNARIVYRGSHSGTLHMDLFILELDPHYGYPHQIEERQARKGFRLGDDDFQVTAASDGKISLKRL</sequence>
<dbReference type="Proteomes" id="UP000427906">
    <property type="component" value="Chromosome"/>
</dbReference>
<organism evidence="2 3">
    <name type="scientific">Desulfosarcina alkanivorans</name>
    <dbReference type="NCBI Taxonomy" id="571177"/>
    <lineage>
        <taxon>Bacteria</taxon>
        <taxon>Pseudomonadati</taxon>
        <taxon>Thermodesulfobacteriota</taxon>
        <taxon>Desulfobacteria</taxon>
        <taxon>Desulfobacterales</taxon>
        <taxon>Desulfosarcinaceae</taxon>
        <taxon>Desulfosarcina</taxon>
    </lineage>
</organism>
<dbReference type="RefSeq" id="WP_155315615.1">
    <property type="nucleotide sequence ID" value="NZ_AP021874.1"/>
</dbReference>
<accession>A0A5K7YKJ8</accession>